<protein>
    <submittedName>
        <fullName evidence="2">Uncharacterized protein</fullName>
    </submittedName>
</protein>
<dbReference type="AlphaFoldDB" id="A0AAV4HV43"/>
<feature type="compositionally biased region" description="Polar residues" evidence="1">
    <location>
        <begin position="42"/>
        <end position="52"/>
    </location>
</feature>
<keyword evidence="3" id="KW-1185">Reference proteome</keyword>
<dbReference type="Proteomes" id="UP000762676">
    <property type="component" value="Unassembled WGS sequence"/>
</dbReference>
<accession>A0AAV4HV43</accession>
<proteinExistence type="predicted"/>
<feature type="region of interest" description="Disordered" evidence="1">
    <location>
        <begin position="73"/>
        <end position="96"/>
    </location>
</feature>
<gene>
    <name evidence="2" type="ORF">ElyMa_001092600</name>
</gene>
<organism evidence="2 3">
    <name type="scientific">Elysia marginata</name>
    <dbReference type="NCBI Taxonomy" id="1093978"/>
    <lineage>
        <taxon>Eukaryota</taxon>
        <taxon>Metazoa</taxon>
        <taxon>Spiralia</taxon>
        <taxon>Lophotrochozoa</taxon>
        <taxon>Mollusca</taxon>
        <taxon>Gastropoda</taxon>
        <taxon>Heterobranchia</taxon>
        <taxon>Euthyneura</taxon>
        <taxon>Panpulmonata</taxon>
        <taxon>Sacoglossa</taxon>
        <taxon>Placobranchoidea</taxon>
        <taxon>Plakobranchidae</taxon>
        <taxon>Elysia</taxon>
    </lineage>
</organism>
<evidence type="ECO:0000313" key="3">
    <source>
        <dbReference type="Proteomes" id="UP000762676"/>
    </source>
</evidence>
<dbReference type="EMBL" id="BMAT01002201">
    <property type="protein sequence ID" value="GFS01268.1"/>
    <property type="molecule type" value="Genomic_DNA"/>
</dbReference>
<comment type="caution">
    <text evidence="2">The sequence shown here is derived from an EMBL/GenBank/DDBJ whole genome shotgun (WGS) entry which is preliminary data.</text>
</comment>
<name>A0AAV4HV43_9GAST</name>
<sequence length="96" mass="10921">MCMFTICDLYNINKCNKVSMRGVLWNPGFRDGDKSWRENQEHSSWTSGSDSPPQVTTFIVRLGGQLPELAVDKQTPRLGLGHRTSRGPWETPPWES</sequence>
<feature type="compositionally biased region" description="Basic and acidic residues" evidence="1">
    <location>
        <begin position="31"/>
        <end position="41"/>
    </location>
</feature>
<feature type="region of interest" description="Disordered" evidence="1">
    <location>
        <begin position="31"/>
        <end position="52"/>
    </location>
</feature>
<evidence type="ECO:0000256" key="1">
    <source>
        <dbReference type="SAM" id="MobiDB-lite"/>
    </source>
</evidence>
<evidence type="ECO:0000313" key="2">
    <source>
        <dbReference type="EMBL" id="GFS01268.1"/>
    </source>
</evidence>
<reference evidence="2 3" key="1">
    <citation type="journal article" date="2021" name="Elife">
        <title>Chloroplast acquisition without the gene transfer in kleptoplastic sea slugs, Plakobranchus ocellatus.</title>
        <authorList>
            <person name="Maeda T."/>
            <person name="Takahashi S."/>
            <person name="Yoshida T."/>
            <person name="Shimamura S."/>
            <person name="Takaki Y."/>
            <person name="Nagai Y."/>
            <person name="Toyoda A."/>
            <person name="Suzuki Y."/>
            <person name="Arimoto A."/>
            <person name="Ishii H."/>
            <person name="Satoh N."/>
            <person name="Nishiyama T."/>
            <person name="Hasebe M."/>
            <person name="Maruyama T."/>
            <person name="Minagawa J."/>
            <person name="Obokata J."/>
            <person name="Shigenobu S."/>
        </authorList>
    </citation>
    <scope>NUCLEOTIDE SEQUENCE [LARGE SCALE GENOMIC DNA]</scope>
</reference>